<dbReference type="HOGENOM" id="CLU_006175_1_4_1"/>
<dbReference type="STRING" id="7897.ENSLACP00000008427"/>
<evidence type="ECO:0000259" key="1">
    <source>
        <dbReference type="Pfam" id="PF14291"/>
    </source>
</evidence>
<reference evidence="3" key="1">
    <citation type="submission" date="2011-08" db="EMBL/GenBank/DDBJ databases">
        <title>The draft genome of Latimeria chalumnae.</title>
        <authorList>
            <person name="Di Palma F."/>
            <person name="Alfoldi J."/>
            <person name="Johnson J."/>
            <person name="Berlin A."/>
            <person name="Gnerre S."/>
            <person name="Jaffe D."/>
            <person name="MacCallum I."/>
            <person name="Young S."/>
            <person name="Walker B.J."/>
            <person name="Lander E."/>
            <person name="Lindblad-Toh K."/>
        </authorList>
    </citation>
    <scope>NUCLEOTIDE SEQUENCE [LARGE SCALE GENOMIC DNA]</scope>
    <source>
        <strain evidence="3">Wild caught</strain>
    </source>
</reference>
<dbReference type="AlphaFoldDB" id="H3AFK6"/>
<reference evidence="2" key="3">
    <citation type="submission" date="2025-09" db="UniProtKB">
        <authorList>
            <consortium name="Ensembl"/>
        </authorList>
    </citation>
    <scope>IDENTIFICATION</scope>
</reference>
<proteinExistence type="predicted"/>
<evidence type="ECO:0000313" key="3">
    <source>
        <dbReference type="Proteomes" id="UP000008672"/>
    </source>
</evidence>
<keyword evidence="3" id="KW-1185">Reference proteome</keyword>
<dbReference type="Proteomes" id="UP000008672">
    <property type="component" value="Unassembled WGS sequence"/>
</dbReference>
<dbReference type="eggNOG" id="ENOG502QV0C">
    <property type="taxonomic scope" value="Eukaryota"/>
</dbReference>
<dbReference type="OMA" id="RTHINQY"/>
<dbReference type="Pfam" id="PF14291">
    <property type="entry name" value="DUF4371"/>
    <property type="match status" value="1"/>
</dbReference>
<dbReference type="InterPro" id="IPR025398">
    <property type="entry name" value="DUF4371"/>
</dbReference>
<dbReference type="InParanoid" id="H3AFK6"/>
<reference evidence="2" key="2">
    <citation type="submission" date="2025-08" db="UniProtKB">
        <authorList>
            <consortium name="Ensembl"/>
        </authorList>
    </citation>
    <scope>IDENTIFICATION</scope>
</reference>
<dbReference type="Ensembl" id="ENSLACT00000008495.1">
    <property type="protein sequence ID" value="ENSLACP00000008427.1"/>
    <property type="gene ID" value="ENSLACG00000007461.1"/>
</dbReference>
<protein>
    <recommendedName>
        <fullName evidence="1">DUF4371 domain-containing protein</fullName>
    </recommendedName>
</protein>
<feature type="domain" description="DUF4371" evidence="1">
    <location>
        <begin position="27"/>
        <end position="259"/>
    </location>
</feature>
<dbReference type="GeneTree" id="ENSGT00940000154356"/>
<dbReference type="PANTHER" id="PTHR45749:SF23">
    <property type="entry name" value="ZINC FINGER MYM-TYPE PROTEIN 1-LIKE"/>
    <property type="match status" value="1"/>
</dbReference>
<name>H3AFK6_LATCH</name>
<dbReference type="EMBL" id="AFYH01090588">
    <property type="status" value="NOT_ANNOTATED_CDS"/>
    <property type="molecule type" value="Genomic_DNA"/>
</dbReference>
<evidence type="ECO:0000313" key="2">
    <source>
        <dbReference type="Ensembl" id="ENSLACP00000008427.1"/>
    </source>
</evidence>
<accession>H3AFK6</accession>
<sequence length="272" mass="31154">YSPVVKARHVYCYICKLFPNKQSSFTSGFNDWKNAVSRLCEHKNSTDHRSVMLCLASRRNTETRIDSNLVSRLNAEQKYWRNILKCIVTTVQFLSECGLPFRGDNEILFLPQNGNFLGCLELISCFDPLLSDHLIKFANAGKGMPNYLSSMICDEFIQLMSDKVLSTGVSKIKCSKYYSIVDSTPNLTHIDQLTIMIRYVKKNGEPMERFLKFIPIHGHRAEHLERTITLLQQKLDIDISNCHGQSYDNPSNMSGRYSGLQARIKNQNLLVD</sequence>
<organism evidence="2 3">
    <name type="scientific">Latimeria chalumnae</name>
    <name type="common">Coelacanth</name>
    <dbReference type="NCBI Taxonomy" id="7897"/>
    <lineage>
        <taxon>Eukaryota</taxon>
        <taxon>Metazoa</taxon>
        <taxon>Chordata</taxon>
        <taxon>Craniata</taxon>
        <taxon>Vertebrata</taxon>
        <taxon>Euteleostomi</taxon>
        <taxon>Coelacanthiformes</taxon>
        <taxon>Coelacanthidae</taxon>
        <taxon>Latimeria</taxon>
    </lineage>
</organism>
<dbReference type="PANTHER" id="PTHR45749">
    <property type="match status" value="1"/>
</dbReference>